<evidence type="ECO:0000256" key="6">
    <source>
        <dbReference type="RuleBase" id="RU000716"/>
    </source>
</evidence>
<keyword evidence="2 6" id="KW-0805">Transcription regulation</keyword>
<dbReference type="SUPFAM" id="SSF88946">
    <property type="entry name" value="Sigma2 domain of RNA polymerase sigma factors"/>
    <property type="match status" value="1"/>
</dbReference>
<dbReference type="InterPro" id="IPR013249">
    <property type="entry name" value="RNA_pol_sigma70_r4_t2"/>
</dbReference>
<dbReference type="PANTHER" id="PTHR43133">
    <property type="entry name" value="RNA POLYMERASE ECF-TYPE SIGMA FACTO"/>
    <property type="match status" value="1"/>
</dbReference>
<gene>
    <name evidence="9" type="ORF">GCM10011399_25710</name>
</gene>
<evidence type="ECO:0000259" key="7">
    <source>
        <dbReference type="Pfam" id="PF04542"/>
    </source>
</evidence>
<proteinExistence type="inferred from homology"/>
<dbReference type="PROSITE" id="PS01063">
    <property type="entry name" value="SIGMA70_ECF"/>
    <property type="match status" value="1"/>
</dbReference>
<keyword evidence="4 6" id="KW-0238">DNA-binding</keyword>
<dbReference type="GO" id="GO:0016987">
    <property type="term" value="F:sigma factor activity"/>
    <property type="evidence" value="ECO:0007669"/>
    <property type="project" value="UniProtKB-KW"/>
</dbReference>
<keyword evidence="3 6" id="KW-0731">Sigma factor</keyword>
<evidence type="ECO:0000256" key="4">
    <source>
        <dbReference type="ARBA" id="ARBA00023125"/>
    </source>
</evidence>
<accession>A0A917B956</accession>
<evidence type="ECO:0000259" key="8">
    <source>
        <dbReference type="Pfam" id="PF08281"/>
    </source>
</evidence>
<dbReference type="InterPro" id="IPR039425">
    <property type="entry name" value="RNA_pol_sigma-70-like"/>
</dbReference>
<feature type="domain" description="RNA polymerase sigma factor 70 region 4 type 2" evidence="8">
    <location>
        <begin position="132"/>
        <end position="182"/>
    </location>
</feature>
<dbReference type="EMBL" id="BMGP01000004">
    <property type="protein sequence ID" value="GGF31413.1"/>
    <property type="molecule type" value="Genomic_DNA"/>
</dbReference>
<dbReference type="GO" id="GO:0003677">
    <property type="term" value="F:DNA binding"/>
    <property type="evidence" value="ECO:0007669"/>
    <property type="project" value="UniProtKB-KW"/>
</dbReference>
<reference evidence="9 10" key="1">
    <citation type="journal article" date="2014" name="Int. J. Syst. Evol. Microbiol.">
        <title>Complete genome sequence of Corynebacterium casei LMG S-19264T (=DSM 44701T), isolated from a smear-ripened cheese.</title>
        <authorList>
            <consortium name="US DOE Joint Genome Institute (JGI-PGF)"/>
            <person name="Walter F."/>
            <person name="Albersmeier A."/>
            <person name="Kalinowski J."/>
            <person name="Ruckert C."/>
        </authorList>
    </citation>
    <scope>NUCLEOTIDE SEQUENCE [LARGE SCALE GENOMIC DNA]</scope>
    <source>
        <strain evidence="9 10">CGMCC 1.12976</strain>
    </source>
</reference>
<evidence type="ECO:0000256" key="5">
    <source>
        <dbReference type="ARBA" id="ARBA00023163"/>
    </source>
</evidence>
<evidence type="ECO:0000256" key="2">
    <source>
        <dbReference type="ARBA" id="ARBA00023015"/>
    </source>
</evidence>
<dbReference type="InterPro" id="IPR013324">
    <property type="entry name" value="RNA_pol_sigma_r3/r4-like"/>
</dbReference>
<comment type="caution">
    <text evidence="9">The sequence shown here is derived from an EMBL/GenBank/DDBJ whole genome shotgun (WGS) entry which is preliminary data.</text>
</comment>
<evidence type="ECO:0000313" key="9">
    <source>
        <dbReference type="EMBL" id="GGF31413.1"/>
    </source>
</evidence>
<dbReference type="RefSeq" id="WP_188678901.1">
    <property type="nucleotide sequence ID" value="NZ_BMGP01000004.1"/>
</dbReference>
<dbReference type="Pfam" id="PF08281">
    <property type="entry name" value="Sigma70_r4_2"/>
    <property type="match status" value="1"/>
</dbReference>
<dbReference type="Gene3D" id="1.10.1740.10">
    <property type="match status" value="1"/>
</dbReference>
<comment type="similarity">
    <text evidence="1 6">Belongs to the sigma-70 factor family. ECF subfamily.</text>
</comment>
<dbReference type="AlphaFoldDB" id="A0A917B956"/>
<dbReference type="NCBIfam" id="TIGR02937">
    <property type="entry name" value="sigma70-ECF"/>
    <property type="match status" value="1"/>
</dbReference>
<keyword evidence="10" id="KW-1185">Reference proteome</keyword>
<dbReference type="InterPro" id="IPR000838">
    <property type="entry name" value="RNA_pol_sigma70_ECF_CS"/>
</dbReference>
<organism evidence="9 10">
    <name type="scientific">Subtercola lobariae</name>
    <dbReference type="NCBI Taxonomy" id="1588641"/>
    <lineage>
        <taxon>Bacteria</taxon>
        <taxon>Bacillati</taxon>
        <taxon>Actinomycetota</taxon>
        <taxon>Actinomycetes</taxon>
        <taxon>Micrococcales</taxon>
        <taxon>Microbacteriaceae</taxon>
        <taxon>Subtercola</taxon>
    </lineage>
</organism>
<dbReference type="InterPro" id="IPR014284">
    <property type="entry name" value="RNA_pol_sigma-70_dom"/>
</dbReference>
<dbReference type="GO" id="GO:0006352">
    <property type="term" value="P:DNA-templated transcription initiation"/>
    <property type="evidence" value="ECO:0007669"/>
    <property type="project" value="InterPro"/>
</dbReference>
<evidence type="ECO:0000256" key="3">
    <source>
        <dbReference type="ARBA" id="ARBA00023082"/>
    </source>
</evidence>
<dbReference type="InterPro" id="IPR036388">
    <property type="entry name" value="WH-like_DNA-bd_sf"/>
</dbReference>
<dbReference type="PANTHER" id="PTHR43133:SF66">
    <property type="entry name" value="ECF RNA POLYMERASE SIGMA FACTOR SIGK"/>
    <property type="match status" value="1"/>
</dbReference>
<dbReference type="InterPro" id="IPR013325">
    <property type="entry name" value="RNA_pol_sigma_r2"/>
</dbReference>
<dbReference type="SUPFAM" id="SSF88659">
    <property type="entry name" value="Sigma3 and sigma4 domains of RNA polymerase sigma factors"/>
    <property type="match status" value="1"/>
</dbReference>
<dbReference type="Gene3D" id="1.10.10.10">
    <property type="entry name" value="Winged helix-like DNA-binding domain superfamily/Winged helix DNA-binding domain"/>
    <property type="match status" value="1"/>
</dbReference>
<sequence length="190" mass="21010">MISAALTSAALTSEQLLFDSCHGDEAAFGALYHRMYATVFETVRSVLRDPDLSEEVAQEVLLEAWLSGSSFDAERAQVSTWLKLIAKRRAIDRVRAVQSSRVRDAKVGLREWFEPADDVMHGVETRLEFASALRALAGIPNPQRRAIELSFVHGHTRAEVAWMLGVPLSTANWHIRNGLAALRTVLEAAA</sequence>
<feature type="domain" description="RNA polymerase sigma-70 region 2" evidence="7">
    <location>
        <begin position="31"/>
        <end position="96"/>
    </location>
</feature>
<keyword evidence="5 6" id="KW-0804">Transcription</keyword>
<dbReference type="Pfam" id="PF04542">
    <property type="entry name" value="Sigma70_r2"/>
    <property type="match status" value="1"/>
</dbReference>
<dbReference type="GO" id="GO:0006950">
    <property type="term" value="P:response to stress"/>
    <property type="evidence" value="ECO:0007669"/>
    <property type="project" value="UniProtKB-ARBA"/>
</dbReference>
<dbReference type="Proteomes" id="UP000598775">
    <property type="component" value="Unassembled WGS sequence"/>
</dbReference>
<evidence type="ECO:0000256" key="1">
    <source>
        <dbReference type="ARBA" id="ARBA00010641"/>
    </source>
</evidence>
<name>A0A917B956_9MICO</name>
<protein>
    <recommendedName>
        <fullName evidence="6">RNA polymerase sigma factor</fullName>
    </recommendedName>
</protein>
<dbReference type="InterPro" id="IPR007627">
    <property type="entry name" value="RNA_pol_sigma70_r2"/>
</dbReference>
<evidence type="ECO:0000313" key="10">
    <source>
        <dbReference type="Proteomes" id="UP000598775"/>
    </source>
</evidence>